<dbReference type="InterPro" id="IPR006195">
    <property type="entry name" value="aa-tRNA-synth_II"/>
</dbReference>
<keyword evidence="4" id="KW-0067">ATP-binding</keyword>
<dbReference type="GO" id="GO:0006433">
    <property type="term" value="P:prolyl-tRNA aminoacylation"/>
    <property type="evidence" value="ECO:0007669"/>
    <property type="project" value="InterPro"/>
</dbReference>
<dbReference type="GO" id="GO:0005524">
    <property type="term" value="F:ATP binding"/>
    <property type="evidence" value="ECO:0007669"/>
    <property type="project" value="UniProtKB-KW"/>
</dbReference>
<dbReference type="GO" id="GO:0002161">
    <property type="term" value="F:aminoacyl-tRNA deacylase activity"/>
    <property type="evidence" value="ECO:0007669"/>
    <property type="project" value="InterPro"/>
</dbReference>
<dbReference type="Gene3D" id="3.30.930.10">
    <property type="entry name" value="Bira Bifunctional Protein, Domain 2"/>
    <property type="match status" value="1"/>
</dbReference>
<dbReference type="Pfam" id="PF00587">
    <property type="entry name" value="tRNA-synt_2b"/>
    <property type="match status" value="1"/>
</dbReference>
<evidence type="ECO:0000256" key="1">
    <source>
        <dbReference type="ARBA" id="ARBA00012831"/>
    </source>
</evidence>
<keyword evidence="3" id="KW-0547">Nucleotide-binding</keyword>
<reference evidence="10" key="1">
    <citation type="submission" date="2018-05" db="EMBL/GenBank/DDBJ databases">
        <authorList>
            <person name="Lanie J.A."/>
            <person name="Ng W.-L."/>
            <person name="Kazmierczak K.M."/>
            <person name="Andrzejewski T.M."/>
            <person name="Davidsen T.M."/>
            <person name="Wayne K.J."/>
            <person name="Tettelin H."/>
            <person name="Glass J.I."/>
            <person name="Rusch D."/>
            <person name="Podicherti R."/>
            <person name="Tsui H.-C.T."/>
            <person name="Winkler M.E."/>
        </authorList>
    </citation>
    <scope>NUCLEOTIDE SEQUENCE</scope>
</reference>
<dbReference type="GO" id="GO:0005829">
    <property type="term" value="C:cytosol"/>
    <property type="evidence" value="ECO:0007669"/>
    <property type="project" value="TreeGrafter"/>
</dbReference>
<organism evidence="10">
    <name type="scientific">marine metagenome</name>
    <dbReference type="NCBI Taxonomy" id="408172"/>
    <lineage>
        <taxon>unclassified sequences</taxon>
        <taxon>metagenomes</taxon>
        <taxon>ecological metagenomes</taxon>
    </lineage>
</organism>
<evidence type="ECO:0000256" key="6">
    <source>
        <dbReference type="ARBA" id="ARBA00023146"/>
    </source>
</evidence>
<dbReference type="InterPro" id="IPR036754">
    <property type="entry name" value="YbaK/aa-tRNA-synt-asso_dom_sf"/>
</dbReference>
<comment type="catalytic activity">
    <reaction evidence="8">
        <text>tRNA(Pro) + L-proline + ATP = L-prolyl-tRNA(Pro) + AMP + diphosphate</text>
        <dbReference type="Rhea" id="RHEA:14305"/>
        <dbReference type="Rhea" id="RHEA-COMP:9700"/>
        <dbReference type="Rhea" id="RHEA-COMP:9702"/>
        <dbReference type="ChEBI" id="CHEBI:30616"/>
        <dbReference type="ChEBI" id="CHEBI:33019"/>
        <dbReference type="ChEBI" id="CHEBI:60039"/>
        <dbReference type="ChEBI" id="CHEBI:78442"/>
        <dbReference type="ChEBI" id="CHEBI:78532"/>
        <dbReference type="ChEBI" id="CHEBI:456215"/>
        <dbReference type="EC" id="6.1.1.15"/>
    </reaction>
</comment>
<accession>A0A382J6B6</accession>
<feature type="non-terminal residue" evidence="10">
    <location>
        <position position="334"/>
    </location>
</feature>
<dbReference type="SUPFAM" id="SSF55826">
    <property type="entry name" value="YbaK/ProRS associated domain"/>
    <property type="match status" value="1"/>
</dbReference>
<evidence type="ECO:0000256" key="7">
    <source>
        <dbReference type="ARBA" id="ARBA00029731"/>
    </source>
</evidence>
<dbReference type="Pfam" id="PF04073">
    <property type="entry name" value="tRNA_edit"/>
    <property type="match status" value="1"/>
</dbReference>
<keyword evidence="2" id="KW-0436">Ligase</keyword>
<keyword evidence="5" id="KW-0648">Protein biosynthesis</keyword>
<dbReference type="InterPro" id="IPR050062">
    <property type="entry name" value="Pro-tRNA_synthetase"/>
</dbReference>
<evidence type="ECO:0000256" key="3">
    <source>
        <dbReference type="ARBA" id="ARBA00022741"/>
    </source>
</evidence>
<dbReference type="EMBL" id="UINC01071867">
    <property type="protein sequence ID" value="SVC07105.1"/>
    <property type="molecule type" value="Genomic_DNA"/>
</dbReference>
<dbReference type="PRINTS" id="PR01046">
    <property type="entry name" value="TRNASYNTHPRO"/>
</dbReference>
<dbReference type="EC" id="6.1.1.15" evidence="1"/>
<dbReference type="InterPro" id="IPR045864">
    <property type="entry name" value="aa-tRNA-synth_II/BPL/LPL"/>
</dbReference>
<evidence type="ECO:0000256" key="5">
    <source>
        <dbReference type="ARBA" id="ARBA00022917"/>
    </source>
</evidence>
<evidence type="ECO:0000313" key="10">
    <source>
        <dbReference type="EMBL" id="SVC07105.1"/>
    </source>
</evidence>
<dbReference type="NCBIfam" id="TIGR00409">
    <property type="entry name" value="proS_fam_II"/>
    <property type="match status" value="1"/>
</dbReference>
<dbReference type="GO" id="GO:0004827">
    <property type="term" value="F:proline-tRNA ligase activity"/>
    <property type="evidence" value="ECO:0007669"/>
    <property type="project" value="UniProtKB-EC"/>
</dbReference>
<feature type="domain" description="Aminoacyl-transfer RNA synthetases class-II family profile" evidence="9">
    <location>
        <begin position="34"/>
        <end position="255"/>
    </location>
</feature>
<dbReference type="SUPFAM" id="SSF55681">
    <property type="entry name" value="Class II aaRS and biotin synthetases"/>
    <property type="match status" value="1"/>
</dbReference>
<dbReference type="InterPro" id="IPR002316">
    <property type="entry name" value="Pro-tRNA-ligase_IIa"/>
</dbReference>
<dbReference type="CDD" id="cd04334">
    <property type="entry name" value="ProRS-INS"/>
    <property type="match status" value="1"/>
</dbReference>
<protein>
    <recommendedName>
        <fullName evidence="1">proline--tRNA ligase</fullName>
        <ecNumber evidence="1">6.1.1.15</ecNumber>
    </recommendedName>
    <alternativeName>
        <fullName evidence="7">Prolyl-tRNA synthetase</fullName>
    </alternativeName>
</protein>
<dbReference type="InterPro" id="IPR004500">
    <property type="entry name" value="Pro-tRNA-synth_IIa_bac-type"/>
</dbReference>
<gene>
    <name evidence="10" type="ORF">METZ01_LOCUS259959</name>
</gene>
<dbReference type="PROSITE" id="PS50862">
    <property type="entry name" value="AA_TRNA_LIGASE_II"/>
    <property type="match status" value="1"/>
</dbReference>
<keyword evidence="6" id="KW-0030">Aminoacyl-tRNA synthetase</keyword>
<dbReference type="AlphaFoldDB" id="A0A382J6B6"/>
<dbReference type="InterPro" id="IPR007214">
    <property type="entry name" value="YbaK/aa-tRNA-synth-assoc-dom"/>
</dbReference>
<evidence type="ECO:0000256" key="4">
    <source>
        <dbReference type="ARBA" id="ARBA00022840"/>
    </source>
</evidence>
<dbReference type="InterPro" id="IPR002314">
    <property type="entry name" value="aa-tRNA-synt_IIb"/>
</dbReference>
<sequence>MKMSNLFGRTLRDIPAEADLTSHKLLLQAGMIHQVATGVYSYLPLAWRSIKKIENIVREEMDNAGAQELKLGILQPRELWQKSGRDEVYGPDMIRLKDRRERELVLPPTNEELITDTVKSVVQSHRDLPFTLYQIQTKFRDEPRPRGGLIRVREFDMMDAYSFDLDDSGLDLSYDRMVEAYKKVFKRCGIETVIVDADSGAIGGKDSKEFILVTESGEDTIVLCDSCDYGANDEKAEFERLSNPMESPATMERVDTPGIKTIDQLSDYMGVGNHKTIKAVFYLADSEIIFVAIRGDLEVNEVKLKNCLGVSELRLATPEEVSEAGLVSGSASPI</sequence>
<evidence type="ECO:0000256" key="8">
    <source>
        <dbReference type="ARBA" id="ARBA00047671"/>
    </source>
</evidence>
<evidence type="ECO:0000259" key="9">
    <source>
        <dbReference type="PROSITE" id="PS50862"/>
    </source>
</evidence>
<evidence type="ECO:0000256" key="2">
    <source>
        <dbReference type="ARBA" id="ARBA00022598"/>
    </source>
</evidence>
<dbReference type="PANTHER" id="PTHR42753">
    <property type="entry name" value="MITOCHONDRIAL RIBOSOME PROTEIN L39/PROLYL-TRNA LIGASE FAMILY MEMBER"/>
    <property type="match status" value="1"/>
</dbReference>
<proteinExistence type="predicted"/>
<dbReference type="PANTHER" id="PTHR42753:SF2">
    <property type="entry name" value="PROLINE--TRNA LIGASE"/>
    <property type="match status" value="1"/>
</dbReference>
<name>A0A382J6B6_9ZZZZ</name>